<accession>A0A412ZA88</accession>
<name>A0A412ZA88_9FIRM</name>
<dbReference type="SUPFAM" id="SSF142764">
    <property type="entry name" value="YgbK-like"/>
    <property type="match status" value="1"/>
</dbReference>
<sequence length="423" mass="46227">MPIFGCVADDFTGASDAASFLVKGGMSVQLFNGIPAKGSRVGEGIQAIVIALKSRTQDTGEAVADTLRALGWLKEQGVERFYLKYCSTFDSTPKGNIGPAADAAMEFLGVSYTVLCPALPVNGRVVMKGELYVGGVPLHESPMKNHPLTPMWDARIANLMKPQSKYSCVELWKEQMDRPADEIHAMLSDQADTQEHYYVIPDYQDMEDGERIVELFGDLALLTGGSGILEPLAKHLSRRQDILPELDIRAEGAAVLIAGSCSRATLEQIAHFQTHGGFSYKMDPMAMLEGRESLEDAWRFVRENWGTPVLIYSSDTARNVKEVQQYGQERVAEMLEQAAAELAERAVAHGIRRVVVAGGETSGAVTKRLGFSSYRIGASVAPGVPVMVPMENEALRLVLKSGNFGQEDFFVRVLEMTQTEDGK</sequence>
<evidence type="ECO:0000256" key="7">
    <source>
        <dbReference type="ARBA" id="ARBA00035898"/>
    </source>
</evidence>
<dbReference type="InterPro" id="IPR050007">
    <property type="entry name" value="OtnK"/>
</dbReference>
<evidence type="ECO:0000256" key="10">
    <source>
        <dbReference type="ARBA" id="ARBA00039095"/>
    </source>
</evidence>
<dbReference type="InterPro" id="IPR037051">
    <property type="entry name" value="4-carb_acid_sugar_kinase_N_sf"/>
</dbReference>
<keyword evidence="6" id="KW-0119">Carbohydrate metabolism</keyword>
<reference evidence="15 16" key="1">
    <citation type="submission" date="2018-08" db="EMBL/GenBank/DDBJ databases">
        <title>A genome reference for cultivated species of the human gut microbiota.</title>
        <authorList>
            <person name="Zou Y."/>
            <person name="Xue W."/>
            <person name="Luo G."/>
        </authorList>
    </citation>
    <scope>NUCLEOTIDE SEQUENCE [LARGE SCALE GENOMIC DNA]</scope>
    <source>
        <strain evidence="15 16">AF14-18</strain>
    </source>
</reference>
<evidence type="ECO:0000256" key="9">
    <source>
        <dbReference type="ARBA" id="ARBA00037335"/>
    </source>
</evidence>
<dbReference type="EC" id="2.7.1.217" evidence="10"/>
<dbReference type="Pfam" id="PF07005">
    <property type="entry name" value="SBD_N"/>
    <property type="match status" value="1"/>
</dbReference>
<evidence type="ECO:0000256" key="8">
    <source>
        <dbReference type="ARBA" id="ARBA00036346"/>
    </source>
</evidence>
<dbReference type="EMBL" id="QRZM01000003">
    <property type="protein sequence ID" value="RGV76984.1"/>
    <property type="molecule type" value="Genomic_DNA"/>
</dbReference>
<evidence type="ECO:0000256" key="1">
    <source>
        <dbReference type="ARBA" id="ARBA00005715"/>
    </source>
</evidence>
<keyword evidence="4 15" id="KW-0418">Kinase</keyword>
<gene>
    <name evidence="15" type="ORF">DWW02_10635</name>
</gene>
<evidence type="ECO:0000256" key="5">
    <source>
        <dbReference type="ARBA" id="ARBA00022840"/>
    </source>
</evidence>
<keyword evidence="5" id="KW-0067">ATP-binding</keyword>
<evidence type="ECO:0000259" key="14">
    <source>
        <dbReference type="Pfam" id="PF17042"/>
    </source>
</evidence>
<protein>
    <recommendedName>
        <fullName evidence="11">3-oxo-tetronate kinase</fullName>
        <ecNumber evidence="10">2.7.1.217</ecNumber>
    </recommendedName>
    <alternativeName>
        <fullName evidence="12">3-dehydrotetronate 4-kinase</fullName>
    </alternativeName>
</protein>
<dbReference type="NCBIfam" id="NF043035">
    <property type="entry name" value="OxoTetrKin"/>
    <property type="match status" value="1"/>
</dbReference>
<dbReference type="GO" id="GO:0016301">
    <property type="term" value="F:kinase activity"/>
    <property type="evidence" value="ECO:0007669"/>
    <property type="project" value="UniProtKB-KW"/>
</dbReference>
<dbReference type="InterPro" id="IPR010737">
    <property type="entry name" value="4-carb_acid_sugar_kinase_N"/>
</dbReference>
<comment type="function">
    <text evidence="9">Catalyzes the ATP-dependent phosphorylation of 3-oxo-tetronate to 3-oxo-tetronate 4-phosphate.</text>
</comment>
<comment type="catalytic activity">
    <reaction evidence="8">
        <text>3-dehydro-D-erythronate + ATP = 3-dehydro-4-O-phospho-D-erythronate + ADP + H(+)</text>
        <dbReference type="Rhea" id="RHEA:52556"/>
        <dbReference type="ChEBI" id="CHEBI:15378"/>
        <dbReference type="ChEBI" id="CHEBI:30616"/>
        <dbReference type="ChEBI" id="CHEBI:57958"/>
        <dbReference type="ChEBI" id="CHEBI:136593"/>
        <dbReference type="ChEBI" id="CHEBI:456216"/>
        <dbReference type="EC" id="2.7.1.217"/>
    </reaction>
</comment>
<proteinExistence type="inferred from homology"/>
<comment type="caution">
    <text evidence="15">The sequence shown here is derived from an EMBL/GenBank/DDBJ whole genome shotgun (WGS) entry which is preliminary data.</text>
</comment>
<comment type="catalytic activity">
    <reaction evidence="7">
        <text>3-dehydro-L-erythronate + ATP = 3-dehydro-4-O-phospho-L-erythronate + ADP + H(+)</text>
        <dbReference type="Rhea" id="RHEA:52552"/>
        <dbReference type="ChEBI" id="CHEBI:15378"/>
        <dbReference type="ChEBI" id="CHEBI:30616"/>
        <dbReference type="ChEBI" id="CHEBI:136592"/>
        <dbReference type="ChEBI" id="CHEBI:136670"/>
        <dbReference type="ChEBI" id="CHEBI:456216"/>
        <dbReference type="EC" id="2.7.1.217"/>
    </reaction>
</comment>
<dbReference type="Gene3D" id="3.40.50.10840">
    <property type="entry name" value="Putative sugar-binding, N-terminal domain"/>
    <property type="match status" value="1"/>
</dbReference>
<organism evidence="15 16">
    <name type="scientific">Enterocloster bolteae</name>
    <dbReference type="NCBI Taxonomy" id="208479"/>
    <lineage>
        <taxon>Bacteria</taxon>
        <taxon>Bacillati</taxon>
        <taxon>Bacillota</taxon>
        <taxon>Clostridia</taxon>
        <taxon>Lachnospirales</taxon>
        <taxon>Lachnospiraceae</taxon>
        <taxon>Enterocloster</taxon>
    </lineage>
</organism>
<evidence type="ECO:0000256" key="3">
    <source>
        <dbReference type="ARBA" id="ARBA00022741"/>
    </source>
</evidence>
<dbReference type="RefSeq" id="WP_002565587.1">
    <property type="nucleotide sequence ID" value="NZ_CABKUK010000010.1"/>
</dbReference>
<dbReference type="AlphaFoldDB" id="A0A412ZA88"/>
<evidence type="ECO:0000256" key="4">
    <source>
        <dbReference type="ARBA" id="ARBA00022777"/>
    </source>
</evidence>
<dbReference type="InterPro" id="IPR031475">
    <property type="entry name" value="NBD_C"/>
</dbReference>
<evidence type="ECO:0000313" key="15">
    <source>
        <dbReference type="EMBL" id="RGV76984.1"/>
    </source>
</evidence>
<evidence type="ECO:0000256" key="12">
    <source>
        <dbReference type="ARBA" id="ARBA00041377"/>
    </source>
</evidence>
<evidence type="ECO:0000259" key="13">
    <source>
        <dbReference type="Pfam" id="PF07005"/>
    </source>
</evidence>
<feature type="domain" description="Four-carbon acid sugar kinase nucleotide binding" evidence="14">
    <location>
        <begin position="255"/>
        <end position="410"/>
    </location>
</feature>
<dbReference type="Proteomes" id="UP000284543">
    <property type="component" value="Unassembled WGS sequence"/>
</dbReference>
<evidence type="ECO:0000313" key="16">
    <source>
        <dbReference type="Proteomes" id="UP000284543"/>
    </source>
</evidence>
<comment type="similarity">
    <text evidence="1">Belongs to the four-carbon acid sugar kinase family.</text>
</comment>
<keyword evidence="2" id="KW-0808">Transferase</keyword>
<evidence type="ECO:0000256" key="2">
    <source>
        <dbReference type="ARBA" id="ARBA00022679"/>
    </source>
</evidence>
<keyword evidence="3" id="KW-0547">Nucleotide-binding</keyword>
<evidence type="ECO:0000256" key="6">
    <source>
        <dbReference type="ARBA" id="ARBA00023277"/>
    </source>
</evidence>
<dbReference type="GO" id="GO:0005524">
    <property type="term" value="F:ATP binding"/>
    <property type="evidence" value="ECO:0007669"/>
    <property type="project" value="UniProtKB-KW"/>
</dbReference>
<evidence type="ECO:0000256" key="11">
    <source>
        <dbReference type="ARBA" id="ARBA00039461"/>
    </source>
</evidence>
<dbReference type="InterPro" id="IPR042213">
    <property type="entry name" value="NBD_C_sf"/>
</dbReference>
<dbReference type="Pfam" id="PF17042">
    <property type="entry name" value="NBD_C"/>
    <property type="match status" value="1"/>
</dbReference>
<dbReference type="Gene3D" id="3.40.980.20">
    <property type="entry name" value="Four-carbon acid sugar kinase, nucleotide binding domain"/>
    <property type="match status" value="1"/>
</dbReference>
<dbReference type="KEGG" id="cbol:CGC65_25215"/>
<feature type="domain" description="Four-carbon acid sugar kinase N-terminal" evidence="13">
    <location>
        <begin position="5"/>
        <end position="231"/>
    </location>
</feature>